<accession>A0ABV5VZT9</accession>
<dbReference type="InterPro" id="IPR051797">
    <property type="entry name" value="TrmB-like"/>
</dbReference>
<dbReference type="InterPro" id="IPR021586">
    <property type="entry name" value="Tscrpt_reg_TrmB_C"/>
</dbReference>
<name>A0ABV5VZT9_9BACL</name>
<evidence type="ECO:0000313" key="3">
    <source>
        <dbReference type="EMBL" id="MFB9753790.1"/>
    </source>
</evidence>
<dbReference type="PANTHER" id="PTHR34293">
    <property type="entry name" value="HTH-TYPE TRANSCRIPTIONAL REGULATOR TRMBL2"/>
    <property type="match status" value="1"/>
</dbReference>
<sequence length="279" mass="31445">MKPEVLTFLQEMSFTEYEAKAYLTLLEKSPLSGYAVSLNSGVPRSKIYEVLGGMVSRGDILVSQESTPLYVPLPPNELIAQRKRKAEQVFADAQQALEQYTITSQNRESIWNIAGGEAIINRIREGVKGARHRILLEMWKEDAEELREDLERAAKAGVRIVIVAYGELDFDFADVYPHDSSAAITSDYGGRWVVFSADDREVIAGILSLGDDSRAAWTLHPGLVMPITEVIIHDLYLMEIMREFREPLEAKFGPDLIDLRNKFYMGPNGKKYYLPDPGL</sequence>
<dbReference type="Pfam" id="PF11495">
    <property type="entry name" value="Regulator_TrmB"/>
    <property type="match status" value="1"/>
</dbReference>
<evidence type="ECO:0000313" key="4">
    <source>
        <dbReference type="Proteomes" id="UP001589619"/>
    </source>
</evidence>
<gene>
    <name evidence="3" type="ORF">ACFFNY_19655</name>
</gene>
<dbReference type="EMBL" id="JBHMAG010000013">
    <property type="protein sequence ID" value="MFB9753790.1"/>
    <property type="molecule type" value="Genomic_DNA"/>
</dbReference>
<feature type="domain" description="Transcription regulator TrmB C-terminal" evidence="2">
    <location>
        <begin position="110"/>
        <end position="201"/>
    </location>
</feature>
<organism evidence="3 4">
    <name type="scientific">Paenibacillus hodogayensis</name>
    <dbReference type="NCBI Taxonomy" id="279208"/>
    <lineage>
        <taxon>Bacteria</taxon>
        <taxon>Bacillati</taxon>
        <taxon>Bacillota</taxon>
        <taxon>Bacilli</taxon>
        <taxon>Bacillales</taxon>
        <taxon>Paenibacillaceae</taxon>
        <taxon>Paenibacillus</taxon>
    </lineage>
</organism>
<dbReference type="InterPro" id="IPR036388">
    <property type="entry name" value="WH-like_DNA-bd_sf"/>
</dbReference>
<dbReference type="Pfam" id="PF01978">
    <property type="entry name" value="TrmB"/>
    <property type="match status" value="1"/>
</dbReference>
<dbReference type="Proteomes" id="UP001589619">
    <property type="component" value="Unassembled WGS sequence"/>
</dbReference>
<dbReference type="RefSeq" id="WP_344914989.1">
    <property type="nucleotide sequence ID" value="NZ_BAAAYO010000014.1"/>
</dbReference>
<evidence type="ECO:0000259" key="2">
    <source>
        <dbReference type="Pfam" id="PF11495"/>
    </source>
</evidence>
<reference evidence="3 4" key="1">
    <citation type="submission" date="2024-09" db="EMBL/GenBank/DDBJ databases">
        <authorList>
            <person name="Sun Q."/>
            <person name="Mori K."/>
        </authorList>
    </citation>
    <scope>NUCLEOTIDE SEQUENCE [LARGE SCALE GENOMIC DNA]</scope>
    <source>
        <strain evidence="3 4">JCM 12520</strain>
    </source>
</reference>
<dbReference type="Gene3D" id="1.10.10.10">
    <property type="entry name" value="Winged helix-like DNA-binding domain superfamily/Winged helix DNA-binding domain"/>
    <property type="match status" value="1"/>
</dbReference>
<dbReference type="SUPFAM" id="SSF56024">
    <property type="entry name" value="Phospholipase D/nuclease"/>
    <property type="match status" value="1"/>
</dbReference>
<keyword evidence="4" id="KW-1185">Reference proteome</keyword>
<evidence type="ECO:0000259" key="1">
    <source>
        <dbReference type="Pfam" id="PF01978"/>
    </source>
</evidence>
<proteinExistence type="predicted"/>
<dbReference type="CDD" id="cd09124">
    <property type="entry name" value="PLDc_like_TrmB_middle"/>
    <property type="match status" value="1"/>
</dbReference>
<dbReference type="InterPro" id="IPR002831">
    <property type="entry name" value="Tscrpt_reg_TrmB_N"/>
</dbReference>
<dbReference type="PANTHER" id="PTHR34293:SF1">
    <property type="entry name" value="HTH-TYPE TRANSCRIPTIONAL REGULATOR TRMBL2"/>
    <property type="match status" value="1"/>
</dbReference>
<feature type="domain" description="Transcription regulator TrmB N-terminal" evidence="1">
    <location>
        <begin position="9"/>
        <end position="76"/>
    </location>
</feature>
<comment type="caution">
    <text evidence="3">The sequence shown here is derived from an EMBL/GenBank/DDBJ whole genome shotgun (WGS) entry which is preliminary data.</text>
</comment>
<dbReference type="Gene3D" id="3.30.870.10">
    <property type="entry name" value="Endonuclease Chain A"/>
    <property type="match status" value="1"/>
</dbReference>
<protein>
    <submittedName>
        <fullName evidence="3">TrmB family transcriptional regulator</fullName>
    </submittedName>
</protein>